<dbReference type="Proteomes" id="UP000609346">
    <property type="component" value="Unassembled WGS sequence"/>
</dbReference>
<evidence type="ECO:0000313" key="3">
    <source>
        <dbReference type="Proteomes" id="UP000609346"/>
    </source>
</evidence>
<proteinExistence type="predicted"/>
<dbReference type="EMBL" id="JACXZA010000001">
    <property type="protein sequence ID" value="MBD3917498.1"/>
    <property type="molecule type" value="Genomic_DNA"/>
</dbReference>
<sequence>MTIAYHYRFLSLFTAMLLSFILPNETATAQRAVGQAVSPAKERFKGSIIRMNEATGTPSLMTGTLSKPSKHSPGWIAYEFVIAHKKLYGLRNPKQNLVIVHATKSDAGESIVEFKHLLFGTPVWGDILTITIDSTGIVRRAEGTIHPKLEKRLFHRAHHAAVSPQQALSIAMKQELPVACTLQPEVQAYYNPRQPGVPLIYAVSLCDSGPHNPSYTLIHSLSGRVIAQPSK</sequence>
<feature type="chain" id="PRO_5046818140" description="PepSY domain-containing protein" evidence="1">
    <location>
        <begin position="30"/>
        <end position="231"/>
    </location>
</feature>
<dbReference type="RefSeq" id="WP_191201789.1">
    <property type="nucleotide sequence ID" value="NZ_JACXZA010000001.1"/>
</dbReference>
<protein>
    <recommendedName>
        <fullName evidence="4">PepSY domain-containing protein</fullName>
    </recommendedName>
</protein>
<feature type="signal peptide" evidence="1">
    <location>
        <begin position="1"/>
        <end position="29"/>
    </location>
</feature>
<organism evidence="2 3">
    <name type="scientific">Paenibacillus terricola</name>
    <dbReference type="NCBI Taxonomy" id="2763503"/>
    <lineage>
        <taxon>Bacteria</taxon>
        <taxon>Bacillati</taxon>
        <taxon>Bacillota</taxon>
        <taxon>Bacilli</taxon>
        <taxon>Bacillales</taxon>
        <taxon>Paenibacillaceae</taxon>
        <taxon>Paenibacillus</taxon>
    </lineage>
</organism>
<comment type="caution">
    <text evidence="2">The sequence shown here is derived from an EMBL/GenBank/DDBJ whole genome shotgun (WGS) entry which is preliminary data.</text>
</comment>
<evidence type="ECO:0008006" key="4">
    <source>
        <dbReference type="Google" id="ProtNLM"/>
    </source>
</evidence>
<gene>
    <name evidence="2" type="ORF">H8B09_01930</name>
</gene>
<accession>A0ABR8MN98</accession>
<keyword evidence="3" id="KW-1185">Reference proteome</keyword>
<keyword evidence="1" id="KW-0732">Signal</keyword>
<dbReference type="Gene3D" id="3.10.450.490">
    <property type="match status" value="1"/>
</dbReference>
<evidence type="ECO:0000313" key="2">
    <source>
        <dbReference type="EMBL" id="MBD3917498.1"/>
    </source>
</evidence>
<name>A0ABR8MN98_9BACL</name>
<reference evidence="2 3" key="1">
    <citation type="submission" date="2020-09" db="EMBL/GenBank/DDBJ databases">
        <title>Paenibacillus sp. strain PR3 16S rRNA gene Genome sequencing and assembly.</title>
        <authorList>
            <person name="Kim J."/>
        </authorList>
    </citation>
    <scope>NUCLEOTIDE SEQUENCE [LARGE SCALE GENOMIC DNA]</scope>
    <source>
        <strain evidence="2 3">PR3</strain>
    </source>
</reference>
<evidence type="ECO:0000256" key="1">
    <source>
        <dbReference type="SAM" id="SignalP"/>
    </source>
</evidence>